<evidence type="ECO:0000256" key="3">
    <source>
        <dbReference type="SAM" id="SignalP"/>
    </source>
</evidence>
<reference evidence="4" key="1">
    <citation type="submission" date="2023-08" db="EMBL/GenBank/DDBJ databases">
        <authorList>
            <person name="Audoor S."/>
            <person name="Bilcke G."/>
        </authorList>
    </citation>
    <scope>NUCLEOTIDE SEQUENCE</scope>
</reference>
<proteinExistence type="predicted"/>
<organism evidence="4 5">
    <name type="scientific">Cylindrotheca closterium</name>
    <dbReference type="NCBI Taxonomy" id="2856"/>
    <lineage>
        <taxon>Eukaryota</taxon>
        <taxon>Sar</taxon>
        <taxon>Stramenopiles</taxon>
        <taxon>Ochrophyta</taxon>
        <taxon>Bacillariophyta</taxon>
        <taxon>Bacillariophyceae</taxon>
        <taxon>Bacillariophycidae</taxon>
        <taxon>Bacillariales</taxon>
        <taxon>Bacillariaceae</taxon>
        <taxon>Cylindrotheca</taxon>
    </lineage>
</organism>
<feature type="transmembrane region" description="Helical" evidence="2">
    <location>
        <begin position="300"/>
        <end position="319"/>
    </location>
</feature>
<name>A0AAD2G9H5_9STRA</name>
<dbReference type="EMBL" id="CAKOGP040002202">
    <property type="protein sequence ID" value="CAJ1964931.1"/>
    <property type="molecule type" value="Genomic_DNA"/>
</dbReference>
<feature type="region of interest" description="Disordered" evidence="1">
    <location>
        <begin position="36"/>
        <end position="67"/>
    </location>
</feature>
<evidence type="ECO:0000313" key="5">
    <source>
        <dbReference type="Proteomes" id="UP001295423"/>
    </source>
</evidence>
<dbReference type="AlphaFoldDB" id="A0AAD2G9H5"/>
<keyword evidence="2" id="KW-1133">Transmembrane helix</keyword>
<evidence type="ECO:0000313" key="4">
    <source>
        <dbReference type="EMBL" id="CAJ1964931.1"/>
    </source>
</evidence>
<feature type="compositionally biased region" description="Low complexity" evidence="1">
    <location>
        <begin position="44"/>
        <end position="65"/>
    </location>
</feature>
<feature type="chain" id="PRO_5042148524" evidence="3">
    <location>
        <begin position="18"/>
        <end position="335"/>
    </location>
</feature>
<dbReference type="Proteomes" id="UP001295423">
    <property type="component" value="Unassembled WGS sequence"/>
</dbReference>
<feature type="signal peptide" evidence="3">
    <location>
        <begin position="1"/>
        <end position="17"/>
    </location>
</feature>
<gene>
    <name evidence="4" type="ORF">CYCCA115_LOCUS20865</name>
</gene>
<accession>A0AAD2G9H5</accession>
<sequence>MKLSFAFLTLFAASASARSLSPQAAAKVLRAARRLDQGGEGENNGENNNGENNNNNNNNNGNNNNNEEDEYAFLTKYNLKFVGCDASQQMLNDEGGYSYGAAFLRLCPSDSGCDSSTVGGCKEGYGDFAVAIEDFVDAYFEDQQDNMQWDDNFDGDKYAKCEQYEPEVEGDDNPYENYEFFIGAACTEDGEDIRLGFFSDDTCQTESSVSFGDVSNGWTLPYSSGGLVSKYCSDCLEYNEDEAAYGLRDMCTELYQNAPMKCEAKMEYFSYYGQDTSSCEAIDEILPRAARVGGGGAGKFFGWLLFVLLIVGVVGYVMWWRKKKQASGAADGMLA</sequence>
<protein>
    <submittedName>
        <fullName evidence="4">Uncharacterized protein</fullName>
    </submittedName>
</protein>
<keyword evidence="2" id="KW-0472">Membrane</keyword>
<evidence type="ECO:0000256" key="2">
    <source>
        <dbReference type="SAM" id="Phobius"/>
    </source>
</evidence>
<keyword evidence="3" id="KW-0732">Signal</keyword>
<keyword evidence="2" id="KW-0812">Transmembrane</keyword>
<evidence type="ECO:0000256" key="1">
    <source>
        <dbReference type="SAM" id="MobiDB-lite"/>
    </source>
</evidence>
<keyword evidence="5" id="KW-1185">Reference proteome</keyword>
<comment type="caution">
    <text evidence="4">The sequence shown here is derived from an EMBL/GenBank/DDBJ whole genome shotgun (WGS) entry which is preliminary data.</text>
</comment>